<evidence type="ECO:0000256" key="1">
    <source>
        <dbReference type="SAM" id="Phobius"/>
    </source>
</evidence>
<gene>
    <name evidence="2" type="ORF">FA14DRAFT_160478</name>
</gene>
<dbReference type="PANTHER" id="PTHR21329:SF3">
    <property type="entry name" value="PHOSPHATIDYLINOSITOL N-ACETYLGLUCOSAMINYLTRANSFERASE SUBUNIT Q"/>
    <property type="match status" value="1"/>
</dbReference>
<keyword evidence="1" id="KW-0812">Transmembrane</keyword>
<dbReference type="RefSeq" id="XP_025355554.1">
    <property type="nucleotide sequence ID" value="XM_025498696.1"/>
</dbReference>
<feature type="transmembrane region" description="Helical" evidence="1">
    <location>
        <begin position="523"/>
        <end position="546"/>
    </location>
</feature>
<dbReference type="GO" id="GO:0005783">
    <property type="term" value="C:endoplasmic reticulum"/>
    <property type="evidence" value="ECO:0007669"/>
    <property type="project" value="TreeGrafter"/>
</dbReference>
<sequence>MPESFQVAPQLSFEQANLQIYIPTSLLRRTRSGTDKDAALYLFGWAYWANEEQTFSIVVIAGVLTKQEVLKNQYHSQDASKDSNEICLLGEVIPHSVSLQRHGEAATHIDTRSSNGSTVKGHQSGIWLMMKEPASKRDIPQLQSVRIVAKNESLSCAISTVIYEIPRPDQMQYTSLEPMILPQSSGADASLTSHQKESIQSQRLERLVDLDPVRFADLNHRYKDGTAPGEAFRHCIDLINQVAYAREATTSSNLNWHDAKVKRSKESKFAKSWEIAAKSAQSIRTLLTSSIHPSIPALVTISASARQLSLRLGQISIWPSLARRLRLARVREHQPVSLLGPQYTALYNGVWLVANDLIVGQAVGLILCDRSDQIATFLKAKLGPILTVAIIETLHWLDSWPLGVKLNTPLSRFFCDMYTGMTEIWSEQVLAIFMSDGSQALCRLIYLIGIATRFFGLSMMLCIVVDVLNLVTFYLNVFYLIQWRMYAFFCSSLTSLFYLFRGKKRNPLRKMRTDYATYDLDQLLLGTIFFTILLFLWLTVATYYALFSFIRLFNVSIIALLQTALAVINHLPLFALMLRVKDPARLPGGVAFRVRETRELETYIPTSHFEMISVPLGLSDIFRGQERHVQNLSRLPGLAFHILIGKRI</sequence>
<keyword evidence="3" id="KW-1185">Reference proteome</keyword>
<dbReference type="FunCoup" id="A0A316VCG5">
    <property type="interactions" value="163"/>
</dbReference>
<organism evidence="2 3">
    <name type="scientific">Meira miltonrushii</name>
    <dbReference type="NCBI Taxonomy" id="1280837"/>
    <lineage>
        <taxon>Eukaryota</taxon>
        <taxon>Fungi</taxon>
        <taxon>Dikarya</taxon>
        <taxon>Basidiomycota</taxon>
        <taxon>Ustilaginomycotina</taxon>
        <taxon>Exobasidiomycetes</taxon>
        <taxon>Exobasidiales</taxon>
        <taxon>Brachybasidiaceae</taxon>
        <taxon>Meira</taxon>
    </lineage>
</organism>
<accession>A0A316VCG5</accession>
<evidence type="ECO:0000313" key="3">
    <source>
        <dbReference type="Proteomes" id="UP000245771"/>
    </source>
</evidence>
<dbReference type="OrthoDB" id="70250at2759"/>
<dbReference type="EMBL" id="KZ819603">
    <property type="protein sequence ID" value="PWN35252.1"/>
    <property type="molecule type" value="Genomic_DNA"/>
</dbReference>
<protein>
    <submittedName>
        <fullName evidence="2">Gpi1-domain-containing protein</fullName>
    </submittedName>
</protein>
<dbReference type="PANTHER" id="PTHR21329">
    <property type="entry name" value="PHOSPHATIDYLINOSITOL N-ACETYLGLUCOSAMINYLTRANSFERASE SUBUNIT Q-RELATED"/>
    <property type="match status" value="1"/>
</dbReference>
<dbReference type="InParanoid" id="A0A316VCG5"/>
<proteinExistence type="predicted"/>
<dbReference type="GeneID" id="37020477"/>
<feature type="transmembrane region" description="Helical" evidence="1">
    <location>
        <begin position="552"/>
        <end position="576"/>
    </location>
</feature>
<keyword evidence="1" id="KW-0472">Membrane</keyword>
<dbReference type="InterPro" id="IPR007720">
    <property type="entry name" value="PigQ/GPI1"/>
</dbReference>
<dbReference type="GO" id="GO:0016020">
    <property type="term" value="C:membrane"/>
    <property type="evidence" value="ECO:0007669"/>
    <property type="project" value="InterPro"/>
</dbReference>
<evidence type="ECO:0000313" key="2">
    <source>
        <dbReference type="EMBL" id="PWN35252.1"/>
    </source>
</evidence>
<dbReference type="GO" id="GO:0006506">
    <property type="term" value="P:GPI anchor biosynthetic process"/>
    <property type="evidence" value="ECO:0007669"/>
    <property type="project" value="InterPro"/>
</dbReference>
<name>A0A316VCG5_9BASI</name>
<feature type="transmembrane region" description="Helical" evidence="1">
    <location>
        <begin position="444"/>
        <end position="471"/>
    </location>
</feature>
<reference evidence="2 3" key="1">
    <citation type="journal article" date="2018" name="Mol. Biol. Evol.">
        <title>Broad Genomic Sampling Reveals a Smut Pathogenic Ancestry of the Fungal Clade Ustilaginomycotina.</title>
        <authorList>
            <person name="Kijpornyongpan T."/>
            <person name="Mondo S.J."/>
            <person name="Barry K."/>
            <person name="Sandor L."/>
            <person name="Lee J."/>
            <person name="Lipzen A."/>
            <person name="Pangilinan J."/>
            <person name="LaButti K."/>
            <person name="Hainaut M."/>
            <person name="Henrissat B."/>
            <person name="Grigoriev I.V."/>
            <person name="Spatafora J.W."/>
            <person name="Aime M.C."/>
        </authorList>
    </citation>
    <scope>NUCLEOTIDE SEQUENCE [LARGE SCALE GENOMIC DNA]</scope>
    <source>
        <strain evidence="2 3">MCA 3882</strain>
    </source>
</reference>
<dbReference type="STRING" id="1280837.A0A316VCG5"/>
<dbReference type="Pfam" id="PF05024">
    <property type="entry name" value="Gpi1"/>
    <property type="match status" value="1"/>
</dbReference>
<dbReference type="AlphaFoldDB" id="A0A316VCG5"/>
<feature type="transmembrane region" description="Helical" evidence="1">
    <location>
        <begin position="483"/>
        <end position="502"/>
    </location>
</feature>
<keyword evidence="1" id="KW-1133">Transmembrane helix</keyword>
<dbReference type="Proteomes" id="UP000245771">
    <property type="component" value="Unassembled WGS sequence"/>
</dbReference>